<evidence type="ECO:0000313" key="2">
    <source>
        <dbReference type="Proteomes" id="UP000831701"/>
    </source>
</evidence>
<comment type="caution">
    <text evidence="1">The sequence shown here is derived from an EMBL/GenBank/DDBJ whole genome shotgun (WGS) entry which is preliminary data.</text>
</comment>
<reference evidence="1" key="1">
    <citation type="submission" date="2022-04" db="EMBL/GenBank/DDBJ databases">
        <title>Jade perch genome.</title>
        <authorList>
            <person name="Chao B."/>
        </authorList>
    </citation>
    <scope>NUCLEOTIDE SEQUENCE</scope>
    <source>
        <strain evidence="1">CB-2022</strain>
    </source>
</reference>
<proteinExistence type="predicted"/>
<evidence type="ECO:0000313" key="1">
    <source>
        <dbReference type="EMBL" id="KAI3357200.1"/>
    </source>
</evidence>
<keyword evidence="2" id="KW-1185">Reference proteome</keyword>
<protein>
    <submittedName>
        <fullName evidence="1">Uncharacterized protein</fullName>
    </submittedName>
</protein>
<dbReference type="EMBL" id="CM041549">
    <property type="protein sequence ID" value="KAI3357200.1"/>
    <property type="molecule type" value="Genomic_DNA"/>
</dbReference>
<gene>
    <name evidence="1" type="ORF">L3Q82_015658</name>
</gene>
<organism evidence="1 2">
    <name type="scientific">Scortum barcoo</name>
    <name type="common">barcoo grunter</name>
    <dbReference type="NCBI Taxonomy" id="214431"/>
    <lineage>
        <taxon>Eukaryota</taxon>
        <taxon>Metazoa</taxon>
        <taxon>Chordata</taxon>
        <taxon>Craniata</taxon>
        <taxon>Vertebrata</taxon>
        <taxon>Euteleostomi</taxon>
        <taxon>Actinopterygii</taxon>
        <taxon>Neopterygii</taxon>
        <taxon>Teleostei</taxon>
        <taxon>Neoteleostei</taxon>
        <taxon>Acanthomorphata</taxon>
        <taxon>Eupercaria</taxon>
        <taxon>Centrarchiformes</taxon>
        <taxon>Terapontoidei</taxon>
        <taxon>Terapontidae</taxon>
        <taxon>Scortum</taxon>
    </lineage>
</organism>
<sequence>MDPEKVSASVSAKETAQVMINHVFHIHGIPSDIVSDRGLTNAPAVFQGFITEVLREFLDDFVFVYLDDILIFSPDPPQSHSWVSLSRPTRSRWTLRRPGSQNAKPDVLSRLYEPEPAAKEPEPILPLDHVVGAVSWQIEKDVQQASQDPGLLSSINLMDGLHKLSSSFTMTVRYTGRITADAAPIHLSISRSIFPSLVNKTPRYLNSST</sequence>
<name>A0ACB8VNE1_9TELE</name>
<accession>A0ACB8VNE1</accession>
<dbReference type="Proteomes" id="UP000831701">
    <property type="component" value="Chromosome 19"/>
</dbReference>